<dbReference type="Proteomes" id="UP001596333">
    <property type="component" value="Unassembled WGS sequence"/>
</dbReference>
<reference evidence="2 3" key="1">
    <citation type="journal article" date="2019" name="Int. J. Syst. Evol. Microbiol.">
        <title>The Global Catalogue of Microorganisms (GCM) 10K type strain sequencing project: providing services to taxonomists for standard genome sequencing and annotation.</title>
        <authorList>
            <consortium name="The Broad Institute Genomics Platform"/>
            <consortium name="The Broad Institute Genome Sequencing Center for Infectious Disease"/>
            <person name="Wu L."/>
            <person name="Ma J."/>
        </authorList>
    </citation>
    <scope>NUCLEOTIDE SEQUENCE [LARGE SCALE GENOMIC DNA]</scope>
    <source>
        <strain evidence="2 3">Y73</strain>
    </source>
</reference>
<feature type="region of interest" description="Disordered" evidence="1">
    <location>
        <begin position="1"/>
        <end position="21"/>
    </location>
</feature>
<dbReference type="Pfam" id="PF12840">
    <property type="entry name" value="HTH_20"/>
    <property type="match status" value="1"/>
</dbReference>
<proteinExistence type="predicted"/>
<keyword evidence="3" id="KW-1185">Reference proteome</keyword>
<protein>
    <submittedName>
        <fullName evidence="2">Helix-turn-helix domain-containing protein</fullName>
    </submittedName>
</protein>
<evidence type="ECO:0000313" key="2">
    <source>
        <dbReference type="EMBL" id="MFC6887475.1"/>
    </source>
</evidence>
<name>A0ABD5UG43_9EURY</name>
<dbReference type="AlphaFoldDB" id="A0ABD5UG43"/>
<organism evidence="2 3">
    <name type="scientific">Halorubrum trueperi</name>
    <dbReference type="NCBI Taxonomy" id="2004704"/>
    <lineage>
        <taxon>Archaea</taxon>
        <taxon>Methanobacteriati</taxon>
        <taxon>Methanobacteriota</taxon>
        <taxon>Stenosarchaea group</taxon>
        <taxon>Halobacteria</taxon>
        <taxon>Halobacteriales</taxon>
        <taxon>Haloferacaceae</taxon>
        <taxon>Halorubrum</taxon>
    </lineage>
</organism>
<sequence length="136" mass="14418">MKRNERRATSTTATTDTTTATEGDEILDELFDLLSDADCRAILGVADTAMTTSELADACDIALSTAYRKVERLSETPLLIEGVRFDPDGDHAAEYARGVTDAAVELTDDGVSLTMEGSTATDRVSAAFETTSVSAD</sequence>
<accession>A0ABD5UG43</accession>
<dbReference type="RefSeq" id="WP_379763565.1">
    <property type="nucleotide sequence ID" value="NZ_JBHSXI010000001.1"/>
</dbReference>
<dbReference type="EMBL" id="JBHSXI010000001">
    <property type="protein sequence ID" value="MFC6887475.1"/>
    <property type="molecule type" value="Genomic_DNA"/>
</dbReference>
<gene>
    <name evidence="2" type="ORF">ACFQEY_00175</name>
</gene>
<feature type="compositionally biased region" description="Low complexity" evidence="1">
    <location>
        <begin position="9"/>
        <end position="21"/>
    </location>
</feature>
<evidence type="ECO:0000256" key="1">
    <source>
        <dbReference type="SAM" id="MobiDB-lite"/>
    </source>
</evidence>
<comment type="caution">
    <text evidence="2">The sequence shown here is derived from an EMBL/GenBank/DDBJ whole genome shotgun (WGS) entry which is preliminary data.</text>
</comment>
<evidence type="ECO:0000313" key="3">
    <source>
        <dbReference type="Proteomes" id="UP001596333"/>
    </source>
</evidence>